<feature type="compositionally biased region" description="Basic and acidic residues" evidence="7">
    <location>
        <begin position="46"/>
        <end position="55"/>
    </location>
</feature>
<evidence type="ECO:0000256" key="3">
    <source>
        <dbReference type="ARBA" id="ARBA00022801"/>
    </source>
</evidence>
<dbReference type="Gene3D" id="3.60.60.30">
    <property type="match status" value="1"/>
</dbReference>
<evidence type="ECO:0000256" key="5">
    <source>
        <dbReference type="ARBA" id="ARBA00023098"/>
    </source>
</evidence>
<feature type="chain" id="PRO_5029754038" description="Phospholipase B domain containing" evidence="8">
    <location>
        <begin position="27"/>
        <end position="900"/>
    </location>
</feature>
<keyword evidence="2 8" id="KW-0732">Signal</keyword>
<evidence type="ECO:0000256" key="2">
    <source>
        <dbReference type="ARBA" id="ARBA00022729"/>
    </source>
</evidence>
<dbReference type="PANTHER" id="PTHR12370">
    <property type="entry name" value="PHOSPHOLIPASE B-RELATED"/>
    <property type="match status" value="1"/>
</dbReference>
<accession>A0A7J6L5A2</accession>
<dbReference type="GO" id="GO:0004620">
    <property type="term" value="F:phospholipase activity"/>
    <property type="evidence" value="ECO:0007669"/>
    <property type="project" value="InterPro"/>
</dbReference>
<comment type="caution">
    <text evidence="9">The sequence shown here is derived from an EMBL/GenBank/DDBJ whole genome shotgun (WGS) entry which is preliminary data.</text>
</comment>
<proteinExistence type="inferred from homology"/>
<dbReference type="AlphaFoldDB" id="A0A7J6L5A2"/>
<evidence type="ECO:0000256" key="4">
    <source>
        <dbReference type="ARBA" id="ARBA00022963"/>
    </source>
</evidence>
<keyword evidence="4" id="KW-0442">Lipid degradation</keyword>
<evidence type="ECO:0000256" key="7">
    <source>
        <dbReference type="SAM" id="MobiDB-lite"/>
    </source>
</evidence>
<dbReference type="GO" id="GO:0009395">
    <property type="term" value="P:phospholipid catabolic process"/>
    <property type="evidence" value="ECO:0007669"/>
    <property type="project" value="TreeGrafter"/>
</dbReference>
<feature type="signal peptide" evidence="8">
    <location>
        <begin position="1"/>
        <end position="26"/>
    </location>
</feature>
<feature type="region of interest" description="Disordered" evidence="7">
    <location>
        <begin position="46"/>
        <end position="65"/>
    </location>
</feature>
<keyword evidence="6" id="KW-0325">Glycoprotein</keyword>
<evidence type="ECO:0000256" key="1">
    <source>
        <dbReference type="ARBA" id="ARBA00007835"/>
    </source>
</evidence>
<reference evidence="9 10" key="1">
    <citation type="submission" date="2020-04" db="EMBL/GenBank/DDBJ databases">
        <title>Perkinsus chesapeaki whole genome sequence.</title>
        <authorList>
            <person name="Bogema D.R."/>
        </authorList>
    </citation>
    <scope>NUCLEOTIDE SEQUENCE [LARGE SCALE GENOMIC DNA]</scope>
    <source>
        <strain evidence="9">ATCC PRA-425</strain>
    </source>
</reference>
<dbReference type="Proteomes" id="UP000591131">
    <property type="component" value="Unassembled WGS sequence"/>
</dbReference>
<evidence type="ECO:0000256" key="8">
    <source>
        <dbReference type="SAM" id="SignalP"/>
    </source>
</evidence>
<name>A0A7J6L5A2_PERCH</name>
<evidence type="ECO:0000313" key="9">
    <source>
        <dbReference type="EMBL" id="KAF4654353.1"/>
    </source>
</evidence>
<organism evidence="9 10">
    <name type="scientific">Perkinsus chesapeaki</name>
    <name type="common">Clam parasite</name>
    <name type="synonym">Perkinsus andrewsi</name>
    <dbReference type="NCBI Taxonomy" id="330153"/>
    <lineage>
        <taxon>Eukaryota</taxon>
        <taxon>Sar</taxon>
        <taxon>Alveolata</taxon>
        <taxon>Perkinsozoa</taxon>
        <taxon>Perkinsea</taxon>
        <taxon>Perkinsida</taxon>
        <taxon>Perkinsidae</taxon>
        <taxon>Perkinsus</taxon>
    </lineage>
</organism>
<comment type="similarity">
    <text evidence="1">Belongs to the phospholipase B-like family.</text>
</comment>
<keyword evidence="3" id="KW-0378">Hydrolase</keyword>
<gene>
    <name evidence="9" type="ORF">FOL47_010028</name>
</gene>
<sequence length="900" mass="101078">MLFGFPTAVPILQVLLLLLLAALVHSEAPPLIEDSSVAIISLETDTRPGVGDHHQPSQFSVKRKSLPDDKDANAAMDGRAGLVNATWMDTQETTGTGRLLISTNEHPGATDRDYFYAMGLAEGYLTCRRVIQHMYNMIWSKPRRDPRAAEKHGDDAFWFNVWMQLSRLDGMMEGLVRRQEQAIQKKETGYESWAYMPVTFLALYELNSNSEIGEIESAVTTDPAARAEDPLRISRYPMAEETKCSVLIKLTDDDLIVSHNTWTTYTEMLRVYKSFSFPHVQHASIRSRDISMSSYPGYFSSTDDWLITHDTQLAITETTTESVSMRLLQEKVRPLSVTTVIRSVVATLMASSGRDWYNTFSRHNSGTYNNQWMIIDFNHFRKWNGSGRVGPMPEGTFWMVEQMPGLIVAKDMSDKLQEQGYWASYNRPYFKNIQDVGGYTAAAAKHGQWYQYDDCPRARLFREWQGQVNDTESMMRIMTTNHWRTDPLSENCPKNAIAGRYDLPYQPQSDSAYESCGPVKAYGAIDCKVTSSSLLEQDKVLMWTNYAGEKVPHWGMPDRWEFPWYSYSASRADGVVYEEGPPRATAVAPGVAASPEEPSVVLLGHCTTDSHGVWAFGGLIFDHGGKMVLVGRCNNSIMTVCPRTLEPLKVLCDFGYFGPVTSQTLTTSIGICTDGSGLTFFNSADAIYWLKSSGRSGVVPITRPSGVYPSSFKSPTKHRWGCLRYSQGYLFAIDEGVSSSGVGDTLYRIDTMSGECDEIVQTHWRVWSFDVYQSPRSGRIRLLYSCLYQDKGVYLNTFTAGLEASKAKVLPIRCVMECRMFAEGRLACLGGSYGRNIFIADLVSGSVLCGCDVGVWRGVLSIEVDDKNARRVYVARSWGSDVEGEKHLKRDLLQLKMDYL</sequence>
<dbReference type="GO" id="GO:0005576">
    <property type="term" value="C:extracellular region"/>
    <property type="evidence" value="ECO:0007669"/>
    <property type="project" value="TreeGrafter"/>
</dbReference>
<dbReference type="EMBL" id="JAAPAO010000741">
    <property type="protein sequence ID" value="KAF4654353.1"/>
    <property type="molecule type" value="Genomic_DNA"/>
</dbReference>
<keyword evidence="10" id="KW-1185">Reference proteome</keyword>
<protein>
    <recommendedName>
        <fullName evidence="11">Phospholipase B domain containing</fullName>
    </recommendedName>
</protein>
<evidence type="ECO:0008006" key="11">
    <source>
        <dbReference type="Google" id="ProtNLM"/>
    </source>
</evidence>
<evidence type="ECO:0000256" key="6">
    <source>
        <dbReference type="ARBA" id="ARBA00023180"/>
    </source>
</evidence>
<keyword evidence="5" id="KW-0443">Lipid metabolism</keyword>
<dbReference type="InterPro" id="IPR007000">
    <property type="entry name" value="PLipase_B-like"/>
</dbReference>
<dbReference type="PANTHER" id="PTHR12370:SF3">
    <property type="entry name" value="PHOSPHOLIPASE B-LIKE 2-RELATED"/>
    <property type="match status" value="1"/>
</dbReference>
<dbReference type="SUPFAM" id="SSF63829">
    <property type="entry name" value="Calcium-dependent phosphotriesterase"/>
    <property type="match status" value="1"/>
</dbReference>
<dbReference type="Pfam" id="PF04916">
    <property type="entry name" value="Phospholip_B"/>
    <property type="match status" value="1"/>
</dbReference>
<evidence type="ECO:0000313" key="10">
    <source>
        <dbReference type="Proteomes" id="UP000591131"/>
    </source>
</evidence>
<dbReference type="OrthoDB" id="423987at2759"/>